<evidence type="ECO:0000313" key="2">
    <source>
        <dbReference type="Proteomes" id="UP000028002"/>
    </source>
</evidence>
<organism evidence="1 2">
    <name type="scientific">Photorhabdus temperata subsp. temperata Meg1</name>
    <dbReference type="NCBI Taxonomy" id="1393735"/>
    <lineage>
        <taxon>Bacteria</taxon>
        <taxon>Pseudomonadati</taxon>
        <taxon>Pseudomonadota</taxon>
        <taxon>Gammaproteobacteria</taxon>
        <taxon>Enterobacterales</taxon>
        <taxon>Morganellaceae</taxon>
        <taxon>Photorhabdus</taxon>
    </lineage>
</organism>
<dbReference type="AlphaFoldDB" id="A0A081RZY1"/>
<dbReference type="EMBL" id="JGVH01000010">
    <property type="protein sequence ID" value="KER04234.1"/>
    <property type="molecule type" value="Genomic_DNA"/>
</dbReference>
<protein>
    <submittedName>
        <fullName evidence="1">Abortive infection bacteriophage resistance protein</fullName>
    </submittedName>
</protein>
<accession>A0A081RZY1</accession>
<dbReference type="Pfam" id="PF07751">
    <property type="entry name" value="Abi_2"/>
    <property type="match status" value="1"/>
</dbReference>
<reference evidence="1 2" key="1">
    <citation type="submission" date="2014-03" db="EMBL/GenBank/DDBJ databases">
        <title>Draft Genome of Photorhabdus temperata Meg1.</title>
        <authorList>
            <person name="Hurst S.G.IV."/>
            <person name="Morris K."/>
            <person name="Thomas K."/>
            <person name="Tisa L.S."/>
        </authorList>
    </citation>
    <scope>NUCLEOTIDE SEQUENCE [LARGE SCALE GENOMIC DNA]</scope>
    <source>
        <strain evidence="1 2">Meg1</strain>
    </source>
</reference>
<gene>
    <name evidence="1" type="ORF">MEG1DRAFT_01004</name>
</gene>
<comment type="caution">
    <text evidence="1">The sequence shown here is derived from an EMBL/GenBank/DDBJ whole genome shotgun (WGS) entry which is preliminary data.</text>
</comment>
<sequence>MSVYNKPFLTPAELVNIHLEDKGVLFTPPFDKVFAEKTLSLINWYRFKSYLYPYLNHSTKEYVSGTEFKNGFDLYLFDCELRELCNKYILRIEVKAKSILDQVITKYLNDPFWYLCDDVFTPNKAPYQERMKIKALMEKSTQEFAVYYKNNYTSTKESYRQNPPFWIAIELMSFDSMMKLIAALDTTKFTSSGKNHLNDFATAMGANTFKEVKSWLYALKELRNKSSHSSRTWNSNYRLPSGFVDNNNNIIGNRITIRPTMKNKIYTTLIVLKIMSKTLISPSEKFEVELKNLINKYSYIHILTHSMGIPPGWDKENIWN</sequence>
<proteinExistence type="predicted"/>
<dbReference type="RefSeq" id="WP_051769221.1">
    <property type="nucleotide sequence ID" value="NZ_CAWLUD010000010.1"/>
</dbReference>
<name>A0A081RZY1_PHOTE</name>
<dbReference type="InterPro" id="IPR011664">
    <property type="entry name" value="Abi_system_AbiD/AbiF-like"/>
</dbReference>
<evidence type="ECO:0000313" key="1">
    <source>
        <dbReference type="EMBL" id="KER04234.1"/>
    </source>
</evidence>
<dbReference type="PATRIC" id="fig|1393735.3.peg.1036"/>
<dbReference type="Proteomes" id="UP000028002">
    <property type="component" value="Unassembled WGS sequence"/>
</dbReference>